<comment type="caution">
    <text evidence="1">The sequence shown here is derived from an EMBL/GenBank/DDBJ whole genome shotgun (WGS) entry which is preliminary data.</text>
</comment>
<proteinExistence type="predicted"/>
<sequence length="64" mass="7112">MSLIHRAAFLLHTAPSELSEVRLMKMHNDPHSMDSQSIFAGSQLLPMEKTSHLALSVGFRSHLA</sequence>
<reference evidence="1 2" key="1">
    <citation type="journal article" date="2011" name="BMC Genomics">
        <title>Genome sequencing reveals diversification of virulence factor content and possible host adaptation in distinct subpopulations of Salmonella enterica.</title>
        <authorList>
            <person name="den Bakker H.C."/>
            <person name="Moreno Switt A.I."/>
            <person name="Govoni G."/>
            <person name="Cummings C.A."/>
            <person name="Ranieri M.L."/>
            <person name="Degoricija L."/>
            <person name="Hoelzer K."/>
            <person name="Rodriguez-Rivera L.D."/>
            <person name="Brown S."/>
            <person name="Bolchacova E."/>
            <person name="Furtado M.R."/>
            <person name="Wiedmann M."/>
        </authorList>
    </citation>
    <scope>NUCLEOTIDE SEQUENCE [LARGE SCALE GENOMIC DNA]</scope>
    <source>
        <strain evidence="1 2">A4-580</strain>
    </source>
</reference>
<organism evidence="1 2">
    <name type="scientific">Salmonella enterica subsp. enterica serovar Wandsworth str. A4-580</name>
    <dbReference type="NCBI Taxonomy" id="913086"/>
    <lineage>
        <taxon>Bacteria</taxon>
        <taxon>Pseudomonadati</taxon>
        <taxon>Pseudomonadota</taxon>
        <taxon>Gammaproteobacteria</taxon>
        <taxon>Enterobacterales</taxon>
        <taxon>Enterobacteriaceae</taxon>
        <taxon>Salmonella</taxon>
    </lineage>
</organism>
<dbReference type="Proteomes" id="UP000003536">
    <property type="component" value="Unassembled WGS sequence"/>
</dbReference>
<gene>
    <name evidence="1" type="ORF">LTSEWAN_2141</name>
</gene>
<dbReference type="EMBL" id="AFCX01000717">
    <property type="protein sequence ID" value="EHD03844.1"/>
    <property type="molecule type" value="Genomic_DNA"/>
</dbReference>
<dbReference type="AlphaFoldDB" id="G5SAN8"/>
<name>G5SAN8_SALET</name>
<evidence type="ECO:0000313" key="2">
    <source>
        <dbReference type="Proteomes" id="UP000003536"/>
    </source>
</evidence>
<evidence type="ECO:0000313" key="1">
    <source>
        <dbReference type="EMBL" id="EHD03844.1"/>
    </source>
</evidence>
<accession>G5SAN8</accession>
<protein>
    <submittedName>
        <fullName evidence="1">Putative bacteriophage protein</fullName>
    </submittedName>
</protein>